<protein>
    <recommendedName>
        <fullName evidence="2">CRAL-TRIO domain-containing protein</fullName>
    </recommendedName>
</protein>
<dbReference type="CDD" id="cd00170">
    <property type="entry name" value="SEC14"/>
    <property type="match status" value="1"/>
</dbReference>
<evidence type="ECO:0000313" key="3">
    <source>
        <dbReference type="EMBL" id="CAD8440688.1"/>
    </source>
</evidence>
<dbReference type="InterPro" id="IPR036865">
    <property type="entry name" value="CRAL-TRIO_dom_sf"/>
</dbReference>
<dbReference type="SUPFAM" id="SSF52087">
    <property type="entry name" value="CRAL/TRIO domain"/>
    <property type="match status" value="1"/>
</dbReference>
<sequence length="302" mass="32966">MAMATSAPAATLRVPPPRHARPAIARPTVRVQARSGGSPATRVGASPATRSRLASRPLPRSVIARAEETVGDKVVNASGSAEEEAAGLAAVRAALDKSEGCPPVDDETVVWFLRDRRMDAAAAAEKLEQFLRWRRDLGPISESDIEQSLRTNAAYVHPHLDKEGRAVIVVEIQKHILKDRDLAAAQKHAVWAVEKCLTMMEEDARGSGGIYAVWDMRGFSGANADLDLAKFCILDVFRKYYPKRLEQVAAVDSPWAFKPIWAILKPIIGKYSSVVKFCKVQDVLDNFNEGEAPACLTQGEGR</sequence>
<reference evidence="3" key="1">
    <citation type="submission" date="2021-01" db="EMBL/GenBank/DDBJ databases">
        <authorList>
            <person name="Corre E."/>
            <person name="Pelletier E."/>
            <person name="Niang G."/>
            <person name="Scheremetjew M."/>
            <person name="Finn R."/>
            <person name="Kale V."/>
            <person name="Holt S."/>
            <person name="Cochrane G."/>
            <person name="Meng A."/>
            <person name="Brown T."/>
            <person name="Cohen L."/>
        </authorList>
    </citation>
    <scope>NUCLEOTIDE SEQUENCE</scope>
    <source>
        <strain evidence="3">CCAC1681</strain>
    </source>
</reference>
<name>A0A7S0GRC2_MICPS</name>
<evidence type="ECO:0000259" key="2">
    <source>
        <dbReference type="PROSITE" id="PS50191"/>
    </source>
</evidence>
<dbReference type="Gene3D" id="3.40.525.10">
    <property type="entry name" value="CRAL-TRIO lipid binding domain"/>
    <property type="match status" value="1"/>
</dbReference>
<dbReference type="InterPro" id="IPR036273">
    <property type="entry name" value="CRAL/TRIO_N_dom_sf"/>
</dbReference>
<dbReference type="PROSITE" id="PS50191">
    <property type="entry name" value="CRAL_TRIO"/>
    <property type="match status" value="1"/>
</dbReference>
<dbReference type="PANTHER" id="PTHR47556">
    <property type="entry name" value="SEC14P-LIKE PHOSPHATIDYLINOSITOL TRANSFER FAMILY PROTEIN"/>
    <property type="match status" value="1"/>
</dbReference>
<dbReference type="SUPFAM" id="SSF46938">
    <property type="entry name" value="CRAL/TRIO N-terminal domain"/>
    <property type="match status" value="1"/>
</dbReference>
<evidence type="ECO:0000256" key="1">
    <source>
        <dbReference type="SAM" id="MobiDB-lite"/>
    </source>
</evidence>
<dbReference type="Pfam" id="PF00650">
    <property type="entry name" value="CRAL_TRIO"/>
    <property type="match status" value="1"/>
</dbReference>
<feature type="region of interest" description="Disordered" evidence="1">
    <location>
        <begin position="1"/>
        <end position="56"/>
    </location>
</feature>
<gene>
    <name evidence="3" type="ORF">MSP1401_LOCUS6453</name>
</gene>
<dbReference type="EMBL" id="HBEN01007838">
    <property type="protein sequence ID" value="CAD8440688.1"/>
    <property type="molecule type" value="Transcribed_RNA"/>
</dbReference>
<dbReference type="SMART" id="SM00516">
    <property type="entry name" value="SEC14"/>
    <property type="match status" value="1"/>
</dbReference>
<accession>A0A7S0GRC2</accession>
<dbReference type="AlphaFoldDB" id="A0A7S0GRC2"/>
<dbReference type="InterPro" id="IPR001251">
    <property type="entry name" value="CRAL-TRIO_dom"/>
</dbReference>
<dbReference type="PANTHER" id="PTHR47556:SF1">
    <property type="entry name" value="SEC14P-LIKE PHOSPHATIDYLINOSITOL TRANSFER FAMILY PROTEIN"/>
    <property type="match status" value="1"/>
</dbReference>
<proteinExistence type="predicted"/>
<feature type="domain" description="CRAL-TRIO" evidence="2">
    <location>
        <begin position="142"/>
        <end position="268"/>
    </location>
</feature>
<organism evidence="3">
    <name type="scientific">Micromonas pusilla</name>
    <name type="common">Picoplanktonic green alga</name>
    <name type="synonym">Chromulina pusilla</name>
    <dbReference type="NCBI Taxonomy" id="38833"/>
    <lineage>
        <taxon>Eukaryota</taxon>
        <taxon>Viridiplantae</taxon>
        <taxon>Chlorophyta</taxon>
        <taxon>Mamiellophyceae</taxon>
        <taxon>Mamiellales</taxon>
        <taxon>Mamiellaceae</taxon>
        <taxon>Micromonas</taxon>
    </lineage>
</organism>